<protein>
    <submittedName>
        <fullName evidence="1">Uncharacterized protein</fullName>
    </submittedName>
</protein>
<name>A0A016TJ76_9BILA</name>
<keyword evidence="2" id="KW-1185">Reference proteome</keyword>
<evidence type="ECO:0000313" key="1">
    <source>
        <dbReference type="EMBL" id="EYC02603.1"/>
    </source>
</evidence>
<reference evidence="2" key="1">
    <citation type="journal article" date="2015" name="Nat. Genet.">
        <title>The genome and transcriptome of the zoonotic hookworm Ancylostoma ceylanicum identify infection-specific gene families.</title>
        <authorList>
            <person name="Schwarz E.M."/>
            <person name="Hu Y."/>
            <person name="Antoshechkin I."/>
            <person name="Miller M.M."/>
            <person name="Sternberg P.W."/>
            <person name="Aroian R.V."/>
        </authorList>
    </citation>
    <scope>NUCLEOTIDE SEQUENCE</scope>
    <source>
        <strain evidence="2">HY135</strain>
    </source>
</reference>
<dbReference type="PROSITE" id="PS51257">
    <property type="entry name" value="PROKAR_LIPOPROTEIN"/>
    <property type="match status" value="1"/>
</dbReference>
<dbReference type="AlphaFoldDB" id="A0A016TJ76"/>
<proteinExistence type="predicted"/>
<dbReference type="EMBL" id="JARK01001435">
    <property type="protein sequence ID" value="EYC02603.1"/>
    <property type="molecule type" value="Genomic_DNA"/>
</dbReference>
<comment type="caution">
    <text evidence="1">The sequence shown here is derived from an EMBL/GenBank/DDBJ whole genome shotgun (WGS) entry which is preliminary data.</text>
</comment>
<accession>A0A016TJ76</accession>
<gene>
    <name evidence="1" type="primary">Acey_s0099.g3202</name>
    <name evidence="1" type="ORF">Y032_0099g3202</name>
</gene>
<evidence type="ECO:0000313" key="2">
    <source>
        <dbReference type="Proteomes" id="UP000024635"/>
    </source>
</evidence>
<organism evidence="1 2">
    <name type="scientific">Ancylostoma ceylanicum</name>
    <dbReference type="NCBI Taxonomy" id="53326"/>
    <lineage>
        <taxon>Eukaryota</taxon>
        <taxon>Metazoa</taxon>
        <taxon>Ecdysozoa</taxon>
        <taxon>Nematoda</taxon>
        <taxon>Chromadorea</taxon>
        <taxon>Rhabditida</taxon>
        <taxon>Rhabditina</taxon>
        <taxon>Rhabditomorpha</taxon>
        <taxon>Strongyloidea</taxon>
        <taxon>Ancylostomatidae</taxon>
        <taxon>Ancylostomatinae</taxon>
        <taxon>Ancylostoma</taxon>
    </lineage>
</organism>
<dbReference type="Proteomes" id="UP000024635">
    <property type="component" value="Unassembled WGS sequence"/>
</dbReference>
<sequence length="109" mass="12374">MRLELGHRSAVFPLDECSSVGFVIIQCSVAVACSFIDSIGQLNSNSREVDELYPHNTFPILPNLATSQYSSSTHARLGPLHYRFYRLWIRSMTVFYGVTENVFVQLLFP</sequence>